<evidence type="ECO:0000313" key="7">
    <source>
        <dbReference type="EMBL" id="TGN08555.1"/>
    </source>
</evidence>
<keyword evidence="8" id="KW-1185">Reference proteome</keyword>
<dbReference type="InterPro" id="IPR040686">
    <property type="entry name" value="PurK_C"/>
</dbReference>
<evidence type="ECO:0000256" key="2">
    <source>
        <dbReference type="ARBA" id="ARBA00022755"/>
    </source>
</evidence>
<dbReference type="PANTHER" id="PTHR11609:SF5">
    <property type="entry name" value="PHOSPHORIBOSYLAMINOIMIDAZOLE CARBOXYLASE"/>
    <property type="match status" value="1"/>
</dbReference>
<dbReference type="Pfam" id="PF02222">
    <property type="entry name" value="ATP-grasp"/>
    <property type="match status" value="1"/>
</dbReference>
<comment type="caution">
    <text evidence="7">The sequence shown here is derived from an EMBL/GenBank/DDBJ whole genome shotgun (WGS) entry which is preliminary data.</text>
</comment>
<keyword evidence="1 5" id="KW-0547">Nucleotide-binding</keyword>
<sequence length="354" mass="40237">MIQEANLLAFDVICYSPDSNSPSKKAGALEITGEYSDHNKLSDFLSRINVLSFEFENIPSVTLDFLEEYSLKNKLSIYPPPSALKIAQDRFLEKSHFLTLGLKTPKFYHLTKDNANDSVSIPFPWIIKTLRFGYDGKGQAKVTNDSEFSKFKSSHFPTGKEEYLIEEVISFDLEISVILCRFSNGESISYGAIENIHKNHILDVSIFPARISEDLKRKAVSITKTLADSLSYIGTIGVEFFVKDGDLYLNEFAPRPHNSGHFSQDSESFSQFLLHILAITNQKFPTRFNPAPTVMKNILGHEYGESLKKCFELVSDDRYHLHLYSKEDPRVGRKMGHINFSGNFEDVNPLFFTI</sequence>
<dbReference type="GO" id="GO:0005829">
    <property type="term" value="C:cytosol"/>
    <property type="evidence" value="ECO:0007669"/>
    <property type="project" value="TreeGrafter"/>
</dbReference>
<dbReference type="SUPFAM" id="SSF56059">
    <property type="entry name" value="Glutathione synthetase ATP-binding domain-like"/>
    <property type="match status" value="1"/>
</dbReference>
<dbReference type="Pfam" id="PF22660">
    <property type="entry name" value="RS_preATP-grasp-like"/>
    <property type="match status" value="1"/>
</dbReference>
<reference evidence="7" key="1">
    <citation type="journal article" date="2019" name="PLoS Negl. Trop. Dis.">
        <title>Revisiting the worldwide diversity of Leptospira species in the environment.</title>
        <authorList>
            <person name="Vincent A.T."/>
            <person name="Schiettekatte O."/>
            <person name="Bourhy P."/>
            <person name="Veyrier F.J."/>
            <person name="Picardeau M."/>
        </authorList>
    </citation>
    <scope>NUCLEOTIDE SEQUENCE [LARGE SCALE GENOMIC DNA]</scope>
    <source>
        <strain evidence="7">201400974</strain>
    </source>
</reference>
<dbReference type="EMBL" id="RQHV01000061">
    <property type="protein sequence ID" value="TGN08555.1"/>
    <property type="molecule type" value="Genomic_DNA"/>
</dbReference>
<evidence type="ECO:0000256" key="4">
    <source>
        <dbReference type="ARBA" id="ARBA00025704"/>
    </source>
</evidence>
<keyword evidence="3 5" id="KW-0067">ATP-binding</keyword>
<protein>
    <submittedName>
        <fullName evidence="7">ATP-grasp domain-containing protein</fullName>
    </submittedName>
</protein>
<dbReference type="SUPFAM" id="SSF51246">
    <property type="entry name" value="Rudiment single hybrid motif"/>
    <property type="match status" value="1"/>
</dbReference>
<dbReference type="InterPro" id="IPR054350">
    <property type="entry name" value="PurT/PurK_preATP-grasp"/>
</dbReference>
<dbReference type="AlphaFoldDB" id="A0A4R9LLQ0"/>
<comment type="pathway">
    <text evidence="4">Purine metabolism.</text>
</comment>
<dbReference type="InterPro" id="IPR011761">
    <property type="entry name" value="ATP-grasp"/>
</dbReference>
<dbReference type="InterPro" id="IPR011054">
    <property type="entry name" value="Rudment_hybrid_motif"/>
</dbReference>
<dbReference type="Proteomes" id="UP000298264">
    <property type="component" value="Unassembled WGS sequence"/>
</dbReference>
<evidence type="ECO:0000256" key="1">
    <source>
        <dbReference type="ARBA" id="ARBA00022741"/>
    </source>
</evidence>
<keyword evidence="2" id="KW-0658">Purine biosynthesis</keyword>
<dbReference type="GO" id="GO:0006164">
    <property type="term" value="P:purine nucleotide biosynthetic process"/>
    <property type="evidence" value="ECO:0007669"/>
    <property type="project" value="UniProtKB-KW"/>
</dbReference>
<dbReference type="GO" id="GO:0003824">
    <property type="term" value="F:catalytic activity"/>
    <property type="evidence" value="ECO:0007669"/>
    <property type="project" value="UniProtKB-ARBA"/>
</dbReference>
<dbReference type="PROSITE" id="PS50975">
    <property type="entry name" value="ATP_GRASP"/>
    <property type="match status" value="1"/>
</dbReference>
<feature type="domain" description="ATP-grasp" evidence="6">
    <location>
        <begin position="94"/>
        <end position="278"/>
    </location>
</feature>
<dbReference type="InterPro" id="IPR016185">
    <property type="entry name" value="PreATP-grasp_dom_sf"/>
</dbReference>
<name>A0A4R9LLQ0_9LEPT</name>
<evidence type="ECO:0000313" key="8">
    <source>
        <dbReference type="Proteomes" id="UP000298264"/>
    </source>
</evidence>
<evidence type="ECO:0000256" key="5">
    <source>
        <dbReference type="PROSITE-ProRule" id="PRU00409"/>
    </source>
</evidence>
<dbReference type="GO" id="GO:0046872">
    <property type="term" value="F:metal ion binding"/>
    <property type="evidence" value="ECO:0007669"/>
    <property type="project" value="InterPro"/>
</dbReference>
<evidence type="ECO:0000259" key="6">
    <source>
        <dbReference type="PROSITE" id="PS50975"/>
    </source>
</evidence>
<dbReference type="GO" id="GO:0005524">
    <property type="term" value="F:ATP binding"/>
    <property type="evidence" value="ECO:0007669"/>
    <property type="project" value="UniProtKB-UniRule"/>
</dbReference>
<dbReference type="Gene3D" id="3.30.470.20">
    <property type="entry name" value="ATP-grasp fold, B domain"/>
    <property type="match status" value="1"/>
</dbReference>
<evidence type="ECO:0000256" key="3">
    <source>
        <dbReference type="ARBA" id="ARBA00022840"/>
    </source>
</evidence>
<proteinExistence type="predicted"/>
<dbReference type="Pfam" id="PF17769">
    <property type="entry name" value="PurK_C"/>
    <property type="match status" value="1"/>
</dbReference>
<dbReference type="InterPro" id="IPR013815">
    <property type="entry name" value="ATP_grasp_subdomain_1"/>
</dbReference>
<accession>A0A4R9LLQ0</accession>
<dbReference type="Gene3D" id="3.40.50.20">
    <property type="match status" value="1"/>
</dbReference>
<dbReference type="InterPro" id="IPR003135">
    <property type="entry name" value="ATP-grasp_carboxylate-amine"/>
</dbReference>
<dbReference type="OrthoDB" id="9804625at2"/>
<dbReference type="PANTHER" id="PTHR11609">
    <property type="entry name" value="PURINE BIOSYNTHESIS PROTEIN 6/7, PUR6/7"/>
    <property type="match status" value="1"/>
</dbReference>
<gene>
    <name evidence="7" type="ORF">EHS11_15665</name>
</gene>
<dbReference type="SUPFAM" id="SSF52440">
    <property type="entry name" value="PreATP-grasp domain"/>
    <property type="match status" value="1"/>
</dbReference>
<organism evidence="7 8">
    <name type="scientific">Leptospira ilyithenensis</name>
    <dbReference type="NCBI Taxonomy" id="2484901"/>
    <lineage>
        <taxon>Bacteria</taxon>
        <taxon>Pseudomonadati</taxon>
        <taxon>Spirochaetota</taxon>
        <taxon>Spirochaetia</taxon>
        <taxon>Leptospirales</taxon>
        <taxon>Leptospiraceae</taxon>
        <taxon>Leptospira</taxon>
    </lineage>
</organism>
<dbReference type="Gene3D" id="3.30.1490.20">
    <property type="entry name" value="ATP-grasp fold, A domain"/>
    <property type="match status" value="1"/>
</dbReference>